<keyword evidence="2" id="KW-0378">Hydrolase</keyword>
<dbReference type="AlphaFoldDB" id="A0A4Q7KI87"/>
<keyword evidence="3" id="KW-1185">Reference proteome</keyword>
<proteinExistence type="predicted"/>
<feature type="domain" description="Putative restriction endonuclease" evidence="1">
    <location>
        <begin position="18"/>
        <end position="179"/>
    </location>
</feature>
<dbReference type="SUPFAM" id="SSF52980">
    <property type="entry name" value="Restriction endonuclease-like"/>
    <property type="match status" value="1"/>
</dbReference>
<dbReference type="Pfam" id="PF05685">
    <property type="entry name" value="Uma2"/>
    <property type="match status" value="1"/>
</dbReference>
<dbReference type="InterPro" id="IPR008538">
    <property type="entry name" value="Uma2"/>
</dbReference>
<dbReference type="GO" id="GO:0004519">
    <property type="term" value="F:endonuclease activity"/>
    <property type="evidence" value="ECO:0007669"/>
    <property type="project" value="UniProtKB-KW"/>
</dbReference>
<dbReference type="InterPro" id="IPR011335">
    <property type="entry name" value="Restrct_endonuc-II-like"/>
</dbReference>
<keyword evidence="2" id="KW-0255">Endonuclease</keyword>
<reference evidence="2 3" key="1">
    <citation type="submission" date="2019-02" db="EMBL/GenBank/DDBJ databases">
        <title>Genomic Encyclopedia of Type Strains, Phase IV (KMG-IV): sequencing the most valuable type-strain genomes for metagenomic binning, comparative biology and taxonomic classification.</title>
        <authorList>
            <person name="Goeker M."/>
        </authorList>
    </citation>
    <scope>NUCLEOTIDE SEQUENCE [LARGE SCALE GENOMIC DNA]</scope>
    <source>
        <strain evidence="2 3">DSM 101727</strain>
    </source>
</reference>
<dbReference type="EMBL" id="SGWQ01000009">
    <property type="protein sequence ID" value="RZS34294.1"/>
    <property type="molecule type" value="Genomic_DNA"/>
</dbReference>
<evidence type="ECO:0000259" key="1">
    <source>
        <dbReference type="Pfam" id="PF05685"/>
    </source>
</evidence>
<evidence type="ECO:0000313" key="2">
    <source>
        <dbReference type="EMBL" id="RZS34294.1"/>
    </source>
</evidence>
<dbReference type="OrthoDB" id="3289716at2"/>
<protein>
    <submittedName>
        <fullName evidence="2">Uma2 family endonuclease</fullName>
    </submittedName>
</protein>
<name>A0A4Q7KI87_9PSEU</name>
<gene>
    <name evidence="2" type="ORF">EV193_10981</name>
</gene>
<comment type="caution">
    <text evidence="2">The sequence shown here is derived from an EMBL/GenBank/DDBJ whole genome shotgun (WGS) entry which is preliminary data.</text>
</comment>
<dbReference type="CDD" id="cd06260">
    <property type="entry name" value="DUF820-like"/>
    <property type="match status" value="1"/>
</dbReference>
<dbReference type="InterPro" id="IPR012296">
    <property type="entry name" value="Nuclease_put_TT1808"/>
</dbReference>
<accession>A0A4Q7KI87</accession>
<keyword evidence="2" id="KW-0540">Nuclease</keyword>
<evidence type="ECO:0000313" key="3">
    <source>
        <dbReference type="Proteomes" id="UP000294257"/>
    </source>
</evidence>
<sequence length="182" mass="20060">MAMPEAPAFPHHPREWTLEEVLALPEDNGQRIELIDGALVVSPAPTSRHQEVLQNVQFSLRDVIPPGHRSLPGINILLAPRRLLIPDLTVTAEQGNFLYGTSDNVLLAVEVLSPLTGAYDKALKRQLYAEAAIGYFLLIDPVPEPPTATLFELDGEEYTEIAHSEDGLLRIELPFPVEIDLG</sequence>
<organism evidence="2 3">
    <name type="scientific">Herbihabitans rhizosphaerae</name>
    <dbReference type="NCBI Taxonomy" id="1872711"/>
    <lineage>
        <taxon>Bacteria</taxon>
        <taxon>Bacillati</taxon>
        <taxon>Actinomycetota</taxon>
        <taxon>Actinomycetes</taxon>
        <taxon>Pseudonocardiales</taxon>
        <taxon>Pseudonocardiaceae</taxon>
        <taxon>Herbihabitans</taxon>
    </lineage>
</organism>
<dbReference type="Proteomes" id="UP000294257">
    <property type="component" value="Unassembled WGS sequence"/>
</dbReference>
<dbReference type="PANTHER" id="PTHR34107">
    <property type="entry name" value="SLL0198 PROTEIN-RELATED"/>
    <property type="match status" value="1"/>
</dbReference>
<dbReference type="Gene3D" id="3.90.1570.10">
    <property type="entry name" value="tt1808, chain A"/>
    <property type="match status" value="1"/>
</dbReference>
<dbReference type="PANTHER" id="PTHR34107:SF4">
    <property type="entry name" value="SLL1222 PROTEIN"/>
    <property type="match status" value="1"/>
</dbReference>